<dbReference type="AlphaFoldDB" id="A0AAE3VVF6"/>
<organism evidence="2 3">
    <name type="scientific">Catenuloplanes indicus</name>
    <dbReference type="NCBI Taxonomy" id="137267"/>
    <lineage>
        <taxon>Bacteria</taxon>
        <taxon>Bacillati</taxon>
        <taxon>Actinomycetota</taxon>
        <taxon>Actinomycetes</taxon>
        <taxon>Micromonosporales</taxon>
        <taxon>Micromonosporaceae</taxon>
        <taxon>Catenuloplanes</taxon>
    </lineage>
</organism>
<keyword evidence="3" id="KW-1185">Reference proteome</keyword>
<dbReference type="EMBL" id="JAUSUZ010000001">
    <property type="protein sequence ID" value="MDQ0363730.1"/>
    <property type="molecule type" value="Genomic_DNA"/>
</dbReference>
<evidence type="ECO:0000313" key="2">
    <source>
        <dbReference type="EMBL" id="MDQ0363730.1"/>
    </source>
</evidence>
<feature type="compositionally biased region" description="Low complexity" evidence="1">
    <location>
        <begin position="55"/>
        <end position="68"/>
    </location>
</feature>
<dbReference type="Proteomes" id="UP001240236">
    <property type="component" value="Unassembled WGS sequence"/>
</dbReference>
<evidence type="ECO:0000256" key="1">
    <source>
        <dbReference type="SAM" id="MobiDB-lite"/>
    </source>
</evidence>
<comment type="caution">
    <text evidence="2">The sequence shown here is derived from an EMBL/GenBank/DDBJ whole genome shotgun (WGS) entry which is preliminary data.</text>
</comment>
<protein>
    <submittedName>
        <fullName evidence="2">Uncharacterized protein</fullName>
    </submittedName>
</protein>
<proteinExistence type="predicted"/>
<gene>
    <name evidence="2" type="ORF">J2S42_000399</name>
</gene>
<name>A0AAE3VVF6_9ACTN</name>
<sequence>MLLAIRVLRSPPGAGSMPGMIFHPWGIEDPDVVVATSPGSKAAGSGVQISHRATEPAAAAPHARNIAISGDEAPGDSPPARPEGGTAGTE</sequence>
<accession>A0AAE3VVF6</accession>
<evidence type="ECO:0000313" key="3">
    <source>
        <dbReference type="Proteomes" id="UP001240236"/>
    </source>
</evidence>
<feature type="region of interest" description="Disordered" evidence="1">
    <location>
        <begin position="37"/>
        <end position="90"/>
    </location>
</feature>
<dbReference type="RefSeq" id="WP_307234584.1">
    <property type="nucleotide sequence ID" value="NZ_JAUSUZ010000001.1"/>
</dbReference>
<reference evidence="2 3" key="1">
    <citation type="submission" date="2023-07" db="EMBL/GenBank/DDBJ databases">
        <title>Sequencing the genomes of 1000 actinobacteria strains.</title>
        <authorList>
            <person name="Klenk H.-P."/>
        </authorList>
    </citation>
    <scope>NUCLEOTIDE SEQUENCE [LARGE SCALE GENOMIC DNA]</scope>
    <source>
        <strain evidence="2 3">DSM 44709</strain>
    </source>
</reference>